<reference evidence="6 7" key="2">
    <citation type="submission" date="2025-04" db="UniProtKB">
        <authorList>
            <consortium name="RefSeq"/>
        </authorList>
    </citation>
    <scope>IDENTIFICATION</scope>
    <source>
        <tissue evidence="6 7">Young leaves</tissue>
    </source>
</reference>
<sequence length="599" mass="66672">MPKERPPVFTLHPRSRFCPFHNFAPPRRDPGHKKRGRWDLRPSIHLWSPSRRWIGGARFLQESSLPSHLTIIPAIQIYSQATGMGDKEVTGESNITALLSSAPYDQWILIHSSGWCPPARYKHAAEVVQEKLYVIGGSRNGRYLSDIQVFDLSTFKWSTLSPKLDPKSSNLENNTSEETFPASAGHSLVKWENKLLIVAGYSKEPLDTVTVWSIDLETHYYSVVTTNGKIPTARGGQSVTLVGSKLIMFGGEDRRRRLLNDLHILDLKTMTWDIVEAKKTYPAPRFDHIAAVHDDQYLLIFGGSSHSTCFNDLYLLDLHSMEWSQPETQGTYVTPRGGHAGTTVDENWYIVGGGDNQSGATETIVLNTSKFVWSVATSVKQRDPLASEGLTICSTTVDGEKLLIAFGGYNGKYNNEVFVLKHKPRDSIRPRLLQSPAAAAAAASVTAVYAVITATDDKNIYATGIKGAQAERSAEVVAVDTHAITAEKKMLESRLVEVRDENSRLQASLDEMNNSHTELLKELKSVQGQLAAESARCTKLEAQIAVMQNRLGALRSVEHELEVLRHQKSQMERDMTAAQRKQSGGVWQWMTSSAQNFEE</sequence>
<dbReference type="Pfam" id="PF24922">
    <property type="entry name" value="ACBP4_C"/>
    <property type="match status" value="1"/>
</dbReference>
<evidence type="ECO:0000313" key="5">
    <source>
        <dbReference type="Proteomes" id="UP000228380"/>
    </source>
</evidence>
<feature type="domain" description="Acyl-CoA-binding" evidence="4">
    <location>
        <begin position="479"/>
        <end position="580"/>
    </location>
</feature>
<keyword evidence="1" id="KW-0880">Kelch repeat</keyword>
<protein>
    <submittedName>
        <fullName evidence="6 7">Acyl-CoA-binding domain-containing protein 4 isoform X1</fullName>
    </submittedName>
</protein>
<evidence type="ECO:0000313" key="6">
    <source>
        <dbReference type="RefSeq" id="XP_008787448.1"/>
    </source>
</evidence>
<reference evidence="5" key="1">
    <citation type="journal article" date="2019" name="Nat. Commun.">
        <title>Genome-wide association mapping of date palm fruit traits.</title>
        <authorList>
            <person name="Hazzouri K.M."/>
            <person name="Gros-Balthazard M."/>
            <person name="Flowers J.M."/>
            <person name="Copetti D."/>
            <person name="Lemansour A."/>
            <person name="Lebrun M."/>
            <person name="Masmoudi K."/>
            <person name="Ferrand S."/>
            <person name="Dhar M.I."/>
            <person name="Fresquez Z.A."/>
            <person name="Rosas U."/>
            <person name="Zhang J."/>
            <person name="Talag J."/>
            <person name="Lee S."/>
            <person name="Kudrna D."/>
            <person name="Powell R.F."/>
            <person name="Leitch I.J."/>
            <person name="Krueger R.R."/>
            <person name="Wing R.A."/>
            <person name="Amiri K.M.A."/>
            <person name="Purugganan M.D."/>
        </authorList>
    </citation>
    <scope>NUCLEOTIDE SEQUENCE [LARGE SCALE GENOMIC DNA]</scope>
    <source>
        <strain evidence="5">cv. Khalas</strain>
    </source>
</reference>
<dbReference type="RefSeq" id="XP_008787448.1">
    <property type="nucleotide sequence ID" value="XM_008789226.4"/>
</dbReference>
<evidence type="ECO:0000313" key="7">
    <source>
        <dbReference type="RefSeq" id="XP_008787449.1"/>
    </source>
</evidence>
<dbReference type="Gene3D" id="1.10.287.1490">
    <property type="match status" value="1"/>
</dbReference>
<evidence type="ECO:0000256" key="2">
    <source>
        <dbReference type="ARBA" id="ARBA00022737"/>
    </source>
</evidence>
<keyword evidence="5" id="KW-1185">Reference proteome</keyword>
<organism evidence="5 6">
    <name type="scientific">Phoenix dactylifera</name>
    <name type="common">Date palm</name>
    <dbReference type="NCBI Taxonomy" id="42345"/>
    <lineage>
        <taxon>Eukaryota</taxon>
        <taxon>Viridiplantae</taxon>
        <taxon>Streptophyta</taxon>
        <taxon>Embryophyta</taxon>
        <taxon>Tracheophyta</taxon>
        <taxon>Spermatophyta</taxon>
        <taxon>Magnoliopsida</taxon>
        <taxon>Liliopsida</taxon>
        <taxon>Arecaceae</taxon>
        <taxon>Coryphoideae</taxon>
        <taxon>Phoeniceae</taxon>
        <taxon>Phoenix</taxon>
    </lineage>
</organism>
<dbReference type="PANTHER" id="PTHR46093:SF5">
    <property type="entry name" value="OS02G0822800 PROTEIN"/>
    <property type="match status" value="1"/>
</dbReference>
<proteinExistence type="predicted"/>
<dbReference type="Pfam" id="PF24681">
    <property type="entry name" value="Kelch_KLHDC2_KLHL20_DRC7"/>
    <property type="match status" value="1"/>
</dbReference>
<evidence type="ECO:0000259" key="4">
    <source>
        <dbReference type="Pfam" id="PF24922"/>
    </source>
</evidence>
<dbReference type="InterPro" id="IPR006652">
    <property type="entry name" value="Kelch_1"/>
</dbReference>
<accession>A0A8B7BXN0</accession>
<dbReference type="InterPro" id="IPR015915">
    <property type="entry name" value="Kelch-typ_b-propeller"/>
</dbReference>
<dbReference type="SUPFAM" id="SSF117281">
    <property type="entry name" value="Kelch motif"/>
    <property type="match status" value="2"/>
</dbReference>
<gene>
    <name evidence="6 7" type="primary">LOC103705499</name>
</gene>
<dbReference type="OrthoDB" id="10251809at2759"/>
<dbReference type="PANTHER" id="PTHR46093">
    <property type="entry name" value="ACYL-COA-BINDING DOMAIN-CONTAINING PROTEIN 5"/>
    <property type="match status" value="1"/>
</dbReference>
<dbReference type="Pfam" id="PF01344">
    <property type="entry name" value="Kelch_1"/>
    <property type="match status" value="1"/>
</dbReference>
<keyword evidence="2" id="KW-0677">Repeat</keyword>
<evidence type="ECO:0000256" key="1">
    <source>
        <dbReference type="ARBA" id="ARBA00022441"/>
    </source>
</evidence>
<feature type="coiled-coil region" evidence="3">
    <location>
        <begin position="488"/>
        <end position="581"/>
    </location>
</feature>
<dbReference type="KEGG" id="pda:103705499"/>
<dbReference type="SUPFAM" id="SSF90257">
    <property type="entry name" value="Myosin rod fragments"/>
    <property type="match status" value="1"/>
</dbReference>
<dbReference type="GeneID" id="103705499"/>
<name>A0A8B7BXN0_PHODC</name>
<dbReference type="InterPro" id="IPR056819">
    <property type="entry name" value="ACBP4-6_C"/>
</dbReference>
<dbReference type="AlphaFoldDB" id="A0A8B7BXN0"/>
<keyword evidence="3" id="KW-0175">Coiled coil</keyword>
<dbReference type="Proteomes" id="UP000228380">
    <property type="component" value="Chromosome 17"/>
</dbReference>
<evidence type="ECO:0000256" key="3">
    <source>
        <dbReference type="SAM" id="Coils"/>
    </source>
</evidence>
<dbReference type="Gene3D" id="2.120.10.80">
    <property type="entry name" value="Kelch-type beta propeller"/>
    <property type="match status" value="2"/>
</dbReference>
<dbReference type="RefSeq" id="XP_008787449.1">
    <property type="nucleotide sequence ID" value="XM_008789227.4"/>
</dbReference>